<comment type="caution">
    <text evidence="9">The sequence shown here is derived from an EMBL/GenBank/DDBJ whole genome shotgun (WGS) entry which is preliminary data.</text>
</comment>
<dbReference type="AlphaFoldDB" id="A0A084JQL1"/>
<feature type="transmembrane region" description="Helical" evidence="7">
    <location>
        <begin position="268"/>
        <end position="290"/>
    </location>
</feature>
<sequence length="304" mass="34287">MFKRIKRFYAAANKETVAGYLFIAPFIIGFLAFSAIPILISLYLSFTEYDILGTPKFIGIENYVRMFTNDPKVWKTFGVTFFYAAISVPLKLIMALAVAMLFLKNNRFTGFMRGVYYLPSIMGGSIAVAVLWRRLFASDGVINGILALIGFPGNISWLGRKDTAIWTLIILSVWQFGSSMLIFLAGLKQIPASLYEAATVDGGSKPRQFFSITLPMLTPVLFFNLVQQMINAFMAFTQSFVITNGGPRDSTRFYSVYQYQRAFEFHEMGYASAMAWFMLLVIGILTALIFKSSTRWVYNESKDG</sequence>
<evidence type="ECO:0000313" key="9">
    <source>
        <dbReference type="EMBL" id="KEZ91245.1"/>
    </source>
</evidence>
<dbReference type="STRING" id="29354.IO98_04145"/>
<dbReference type="InterPro" id="IPR000515">
    <property type="entry name" value="MetI-like"/>
</dbReference>
<dbReference type="Proteomes" id="UP000028525">
    <property type="component" value="Unassembled WGS sequence"/>
</dbReference>
<feature type="transmembrane region" description="Helical" evidence="7">
    <location>
        <begin position="20"/>
        <end position="46"/>
    </location>
</feature>
<keyword evidence="5 7" id="KW-1133">Transmembrane helix</keyword>
<keyword evidence="4 7" id="KW-0812">Transmembrane</keyword>
<proteinExistence type="inferred from homology"/>
<keyword evidence="6 7" id="KW-0472">Membrane</keyword>
<gene>
    <name evidence="9" type="ORF">IO98_04145</name>
</gene>
<dbReference type="Gene3D" id="1.10.3720.10">
    <property type="entry name" value="MetI-like"/>
    <property type="match status" value="1"/>
</dbReference>
<dbReference type="GO" id="GO:0005886">
    <property type="term" value="C:plasma membrane"/>
    <property type="evidence" value="ECO:0007669"/>
    <property type="project" value="UniProtKB-SubCell"/>
</dbReference>
<dbReference type="InterPro" id="IPR035906">
    <property type="entry name" value="MetI-like_sf"/>
</dbReference>
<organism evidence="9 10">
    <name type="scientific">Lacrimispora celerecrescens</name>
    <dbReference type="NCBI Taxonomy" id="29354"/>
    <lineage>
        <taxon>Bacteria</taxon>
        <taxon>Bacillati</taxon>
        <taxon>Bacillota</taxon>
        <taxon>Clostridia</taxon>
        <taxon>Lachnospirales</taxon>
        <taxon>Lachnospiraceae</taxon>
        <taxon>Lacrimispora</taxon>
    </lineage>
</organism>
<dbReference type="PROSITE" id="PS50928">
    <property type="entry name" value="ABC_TM1"/>
    <property type="match status" value="1"/>
</dbReference>
<evidence type="ECO:0000256" key="2">
    <source>
        <dbReference type="ARBA" id="ARBA00022448"/>
    </source>
</evidence>
<evidence type="ECO:0000256" key="6">
    <source>
        <dbReference type="ARBA" id="ARBA00023136"/>
    </source>
</evidence>
<accession>A0A084JQL1</accession>
<dbReference type="EMBL" id="JPME01000006">
    <property type="protein sequence ID" value="KEZ91245.1"/>
    <property type="molecule type" value="Genomic_DNA"/>
</dbReference>
<dbReference type="GO" id="GO:0055085">
    <property type="term" value="P:transmembrane transport"/>
    <property type="evidence" value="ECO:0007669"/>
    <property type="project" value="InterPro"/>
</dbReference>
<feature type="transmembrane region" description="Helical" evidence="7">
    <location>
        <begin position="141"/>
        <end position="158"/>
    </location>
</feature>
<evidence type="ECO:0000256" key="7">
    <source>
        <dbReference type="RuleBase" id="RU363032"/>
    </source>
</evidence>
<dbReference type="PANTHER" id="PTHR30193:SF1">
    <property type="entry name" value="ABC TRANSPORTER PERMEASE PROTEIN YESP-RELATED"/>
    <property type="match status" value="1"/>
</dbReference>
<comment type="subcellular location">
    <subcellularLocation>
        <location evidence="1 7">Cell membrane</location>
        <topology evidence="1 7">Multi-pass membrane protein</topology>
    </subcellularLocation>
</comment>
<feature type="transmembrane region" description="Helical" evidence="7">
    <location>
        <begin position="165"/>
        <end position="187"/>
    </location>
</feature>
<dbReference type="CDD" id="cd06261">
    <property type="entry name" value="TM_PBP2"/>
    <property type="match status" value="1"/>
</dbReference>
<evidence type="ECO:0000256" key="1">
    <source>
        <dbReference type="ARBA" id="ARBA00004651"/>
    </source>
</evidence>
<name>A0A084JQL1_9FIRM</name>
<evidence type="ECO:0000256" key="3">
    <source>
        <dbReference type="ARBA" id="ARBA00022475"/>
    </source>
</evidence>
<feature type="domain" description="ABC transmembrane type-1" evidence="8">
    <location>
        <begin position="77"/>
        <end position="289"/>
    </location>
</feature>
<evidence type="ECO:0000313" key="10">
    <source>
        <dbReference type="Proteomes" id="UP000028525"/>
    </source>
</evidence>
<dbReference type="InterPro" id="IPR051393">
    <property type="entry name" value="ABC_transporter_permease"/>
</dbReference>
<dbReference type="OrthoDB" id="9788108at2"/>
<evidence type="ECO:0000256" key="4">
    <source>
        <dbReference type="ARBA" id="ARBA00022692"/>
    </source>
</evidence>
<keyword evidence="10" id="KW-1185">Reference proteome</keyword>
<dbReference type="Pfam" id="PF00528">
    <property type="entry name" value="BPD_transp_1"/>
    <property type="match status" value="1"/>
</dbReference>
<evidence type="ECO:0000256" key="5">
    <source>
        <dbReference type="ARBA" id="ARBA00022989"/>
    </source>
</evidence>
<protein>
    <submittedName>
        <fullName evidence="9">ABC transporter permease</fullName>
    </submittedName>
</protein>
<comment type="similarity">
    <text evidence="7">Belongs to the binding-protein-dependent transport system permease family.</text>
</comment>
<keyword evidence="3" id="KW-1003">Cell membrane</keyword>
<evidence type="ECO:0000259" key="8">
    <source>
        <dbReference type="PROSITE" id="PS50928"/>
    </source>
</evidence>
<dbReference type="PANTHER" id="PTHR30193">
    <property type="entry name" value="ABC TRANSPORTER PERMEASE PROTEIN"/>
    <property type="match status" value="1"/>
</dbReference>
<dbReference type="SUPFAM" id="SSF161098">
    <property type="entry name" value="MetI-like"/>
    <property type="match status" value="1"/>
</dbReference>
<dbReference type="RefSeq" id="WP_038278166.1">
    <property type="nucleotide sequence ID" value="NZ_JPME01000006.1"/>
</dbReference>
<reference evidence="9 10" key="1">
    <citation type="submission" date="2014-07" db="EMBL/GenBank/DDBJ databases">
        <title>Draft genome of Clostridium celerecrescens 152B isolated from sediments associated with methane hydrate from Krishna Godavari basin.</title>
        <authorList>
            <person name="Honkalas V.S."/>
            <person name="Dabir A.P."/>
            <person name="Arora P."/>
            <person name="Dhakephalkar P.K."/>
        </authorList>
    </citation>
    <scope>NUCLEOTIDE SEQUENCE [LARGE SCALE GENOMIC DNA]</scope>
    <source>
        <strain evidence="9 10">152B</strain>
    </source>
</reference>
<feature type="transmembrane region" description="Helical" evidence="7">
    <location>
        <begin position="81"/>
        <end position="103"/>
    </location>
</feature>
<keyword evidence="2 7" id="KW-0813">Transport</keyword>
<feature type="transmembrane region" description="Helical" evidence="7">
    <location>
        <begin position="207"/>
        <end position="226"/>
    </location>
</feature>
<feature type="transmembrane region" description="Helical" evidence="7">
    <location>
        <begin position="115"/>
        <end position="135"/>
    </location>
</feature>